<keyword evidence="3" id="KW-0175">Coiled coil</keyword>
<feature type="domain" description="Zn(2)-C6 fungal-type" evidence="5">
    <location>
        <begin position="17"/>
        <end position="50"/>
    </location>
</feature>
<dbReference type="PROSITE" id="PS00463">
    <property type="entry name" value="ZN2_CY6_FUNGAL_1"/>
    <property type="match status" value="1"/>
</dbReference>
<evidence type="ECO:0000256" key="1">
    <source>
        <dbReference type="ARBA" id="ARBA00022723"/>
    </source>
</evidence>
<dbReference type="Pfam" id="PF00172">
    <property type="entry name" value="Zn_clus"/>
    <property type="match status" value="1"/>
</dbReference>
<dbReference type="SUPFAM" id="SSF57701">
    <property type="entry name" value="Zn2/Cys6 DNA-binding domain"/>
    <property type="match status" value="1"/>
</dbReference>
<evidence type="ECO:0000313" key="6">
    <source>
        <dbReference type="EMBL" id="KAK7457844.1"/>
    </source>
</evidence>
<feature type="compositionally biased region" description="Polar residues" evidence="4">
    <location>
        <begin position="135"/>
        <end position="154"/>
    </location>
</feature>
<dbReference type="PANTHER" id="PTHR46910:SF38">
    <property type="entry name" value="ZN(2)-C6 FUNGAL-TYPE DOMAIN-CONTAINING PROTEIN"/>
    <property type="match status" value="1"/>
</dbReference>
<dbReference type="Pfam" id="PF04082">
    <property type="entry name" value="Fungal_trans"/>
    <property type="match status" value="1"/>
</dbReference>
<dbReference type="EMBL" id="JBANRG010000019">
    <property type="protein sequence ID" value="KAK7457844.1"/>
    <property type="molecule type" value="Genomic_DNA"/>
</dbReference>
<dbReference type="CDD" id="cd00067">
    <property type="entry name" value="GAL4"/>
    <property type="match status" value="1"/>
</dbReference>
<gene>
    <name evidence="6" type="primary">GIN1_21</name>
    <name evidence="6" type="ORF">VKT23_010188</name>
</gene>
<feature type="coiled-coil region" evidence="3">
    <location>
        <begin position="94"/>
        <end position="121"/>
    </location>
</feature>
<dbReference type="InterPro" id="IPR007219">
    <property type="entry name" value="XnlR_reg_dom"/>
</dbReference>
<dbReference type="SMART" id="SM00906">
    <property type="entry name" value="Fungal_trans"/>
    <property type="match status" value="1"/>
</dbReference>
<organism evidence="6 7">
    <name type="scientific">Marasmiellus scandens</name>
    <dbReference type="NCBI Taxonomy" id="2682957"/>
    <lineage>
        <taxon>Eukaryota</taxon>
        <taxon>Fungi</taxon>
        <taxon>Dikarya</taxon>
        <taxon>Basidiomycota</taxon>
        <taxon>Agaricomycotina</taxon>
        <taxon>Agaricomycetes</taxon>
        <taxon>Agaricomycetidae</taxon>
        <taxon>Agaricales</taxon>
        <taxon>Marasmiineae</taxon>
        <taxon>Omphalotaceae</taxon>
        <taxon>Marasmiellus</taxon>
    </lineage>
</organism>
<evidence type="ECO:0000256" key="3">
    <source>
        <dbReference type="SAM" id="Coils"/>
    </source>
</evidence>
<keyword evidence="2" id="KW-0539">Nucleus</keyword>
<reference evidence="6 7" key="1">
    <citation type="submission" date="2024-01" db="EMBL/GenBank/DDBJ databases">
        <title>A draft genome for the cacao thread blight pathogen Marasmiellus scandens.</title>
        <authorList>
            <person name="Baruah I.K."/>
            <person name="Leung J."/>
            <person name="Bukari Y."/>
            <person name="Amoako-Attah I."/>
            <person name="Meinhardt L.W."/>
            <person name="Bailey B.A."/>
            <person name="Cohen S.P."/>
        </authorList>
    </citation>
    <scope>NUCLEOTIDE SEQUENCE [LARGE SCALE GENOMIC DNA]</scope>
    <source>
        <strain evidence="6 7">GH-19</strain>
    </source>
</reference>
<proteinExistence type="predicted"/>
<dbReference type="CDD" id="cd12148">
    <property type="entry name" value="fungal_TF_MHR"/>
    <property type="match status" value="1"/>
</dbReference>
<evidence type="ECO:0000256" key="2">
    <source>
        <dbReference type="ARBA" id="ARBA00023242"/>
    </source>
</evidence>
<dbReference type="InterPro" id="IPR001138">
    <property type="entry name" value="Zn2Cys6_DnaBD"/>
</dbReference>
<dbReference type="Gene3D" id="4.10.240.10">
    <property type="entry name" value="Zn(2)-C6 fungal-type DNA-binding domain"/>
    <property type="match status" value="1"/>
</dbReference>
<dbReference type="PROSITE" id="PS50048">
    <property type="entry name" value="ZN2_CY6_FUNGAL_2"/>
    <property type="match status" value="1"/>
</dbReference>
<dbReference type="InterPro" id="IPR036864">
    <property type="entry name" value="Zn2-C6_fun-type_DNA-bd_sf"/>
</dbReference>
<name>A0ABR1JCW3_9AGAR</name>
<dbReference type="InterPro" id="IPR050987">
    <property type="entry name" value="AtrR-like"/>
</dbReference>
<dbReference type="SMART" id="SM00066">
    <property type="entry name" value="GAL4"/>
    <property type="match status" value="1"/>
</dbReference>
<evidence type="ECO:0000313" key="7">
    <source>
        <dbReference type="Proteomes" id="UP001498398"/>
    </source>
</evidence>
<dbReference type="PANTHER" id="PTHR46910">
    <property type="entry name" value="TRANSCRIPTION FACTOR PDR1"/>
    <property type="match status" value="1"/>
</dbReference>
<evidence type="ECO:0000259" key="5">
    <source>
        <dbReference type="PROSITE" id="PS50048"/>
    </source>
</evidence>
<accession>A0ABR1JCW3</accession>
<evidence type="ECO:0000256" key="4">
    <source>
        <dbReference type="SAM" id="MobiDB-lite"/>
    </source>
</evidence>
<comment type="caution">
    <text evidence="6">The sequence shown here is derived from an EMBL/GenBank/DDBJ whole genome shotgun (WGS) entry which is preliminary data.</text>
</comment>
<keyword evidence="1" id="KW-0479">Metal-binding</keyword>
<keyword evidence="7" id="KW-1185">Reference proteome</keyword>
<feature type="region of interest" description="Disordered" evidence="4">
    <location>
        <begin position="133"/>
        <end position="162"/>
    </location>
</feature>
<protein>
    <submittedName>
        <fullName evidence="6">Gypsy retrotransposon integrase-like protein 1</fullName>
    </submittedName>
</protein>
<sequence length="808" mass="91283">MSENRRGLERNPRLPNACDECKRKKVRCDSELMPNNICSACINSDIVCTHRRTQQRRGPKPWSVRTAASQPVNVIVAKILAATPSEPIEVPEDKEVTRKILAKLANRIRDLEEELKRILVSLQLKGNTDLELPVSNYSSGSSAPEAVDSSSPAETSEETDNVENLTRQLSKFSFGLAGNTHYGESSSLMLMMAAMDHGKELHGSNLPDWNSILSAVKRPEFWNNTSWPVWYRSTERYPPLEFPPQSQLQQFVDAYFVERDVYNILLHRPTFERSIFEGLHLRDDAFGAVVLAVCALGANSLSPCPRLDVTEDPWFSQIRLERFVFSPKLELYHLQLYCLYVFYLQSAASEIDLTWLIVGIAIRRSQEKGAHRRHTTNLEHTVEGELWKRAFWMLIVIDTHMTSMFGRPRAISIQDFDLDPLVECDDEYWEPTDSTQAFIQPEGIPSKISYWNSYLKLIEIRGFALLTIYSVRKSELGSKMGIGDTEWYQKAVMELDSALNKWLDSVPEHLKWENQNDTSIFCSQSAILYSTYYWIQIQVHRRFIPRPGRSSSTSFPSLTICTNAARSCIRVCEAHYKKKPSLLLPHFLISLFGSAIVLILNVARSAQMNPSFDRQKDFLDIYRCIELMRLYEDRYTAGGRVVDTINMIMYATFNPAGLTSRPEVAALDASVVTTGPSINSASLASQSSSDPVWSGDSSLPTTDFSFYSNESNEPSIYTGPIPNNYNSNDDYLASDSYLSGSNHAESSYNDSIFANTHAGFLGNLPGVDIWHSNVSGNTQDWDCFMTGIDQLLNSDGASSSNTFDPFNF</sequence>
<dbReference type="Proteomes" id="UP001498398">
    <property type="component" value="Unassembled WGS sequence"/>
</dbReference>